<organism evidence="1 2">
    <name type="scientific">Pristionchus mayeri</name>
    <dbReference type="NCBI Taxonomy" id="1317129"/>
    <lineage>
        <taxon>Eukaryota</taxon>
        <taxon>Metazoa</taxon>
        <taxon>Ecdysozoa</taxon>
        <taxon>Nematoda</taxon>
        <taxon>Chromadorea</taxon>
        <taxon>Rhabditida</taxon>
        <taxon>Rhabditina</taxon>
        <taxon>Diplogasteromorpha</taxon>
        <taxon>Diplogasteroidea</taxon>
        <taxon>Neodiplogasteridae</taxon>
        <taxon>Pristionchus</taxon>
    </lineage>
</organism>
<reference evidence="2" key="1">
    <citation type="submission" date="2022-10" db="EMBL/GenBank/DDBJ databases">
        <title>Genome assembly of Pristionchus species.</title>
        <authorList>
            <person name="Yoshida K."/>
            <person name="Sommer R.J."/>
        </authorList>
    </citation>
    <scope>NUCLEOTIDE SEQUENCE [LARGE SCALE GENOMIC DNA]</scope>
    <source>
        <strain evidence="2">RS5460</strain>
    </source>
</reference>
<evidence type="ECO:0000313" key="2">
    <source>
        <dbReference type="Proteomes" id="UP001328107"/>
    </source>
</evidence>
<name>A0AAN5I6M8_9BILA</name>
<accession>A0AAN5I6M8</accession>
<sequence length="134" mass="15324">RLPSFISDTKHRKYSAEVAALPAVLAHPDRVSLQCTHSRESPMSTVDILVEARGWFAVHFVDEIDVSGTELISLAEMGEIQLRIDLQDHRWLLHINRIRVRVVVHDRVVRVFDTVARVQTLISGRELIVLLRVD</sequence>
<keyword evidence="2" id="KW-1185">Reference proteome</keyword>
<dbReference type="EMBL" id="BTRK01000005">
    <property type="protein sequence ID" value="GMR52366.1"/>
    <property type="molecule type" value="Genomic_DNA"/>
</dbReference>
<comment type="caution">
    <text evidence="1">The sequence shown here is derived from an EMBL/GenBank/DDBJ whole genome shotgun (WGS) entry which is preliminary data.</text>
</comment>
<protein>
    <submittedName>
        <fullName evidence="1">Uncharacterized protein</fullName>
    </submittedName>
</protein>
<feature type="non-terminal residue" evidence="1">
    <location>
        <position position="134"/>
    </location>
</feature>
<proteinExistence type="predicted"/>
<dbReference type="Proteomes" id="UP001328107">
    <property type="component" value="Unassembled WGS sequence"/>
</dbReference>
<evidence type="ECO:0000313" key="1">
    <source>
        <dbReference type="EMBL" id="GMR52366.1"/>
    </source>
</evidence>
<feature type="non-terminal residue" evidence="1">
    <location>
        <position position="1"/>
    </location>
</feature>
<dbReference type="AlphaFoldDB" id="A0AAN5I6M8"/>
<gene>
    <name evidence="1" type="ORF">PMAYCL1PPCAC_22561</name>
</gene>